<feature type="region of interest" description="Disordered" evidence="1">
    <location>
        <begin position="1"/>
        <end position="30"/>
    </location>
</feature>
<feature type="compositionally biased region" description="Gly residues" evidence="1">
    <location>
        <begin position="116"/>
        <end position="126"/>
    </location>
</feature>
<feature type="compositionally biased region" description="Polar residues" evidence="1">
    <location>
        <begin position="148"/>
        <end position="180"/>
    </location>
</feature>
<accession>A0A4U0V0K2</accession>
<dbReference type="Proteomes" id="UP000310066">
    <property type="component" value="Unassembled WGS sequence"/>
</dbReference>
<dbReference type="CDD" id="cd14688">
    <property type="entry name" value="bZIP_YAP"/>
    <property type="match status" value="1"/>
</dbReference>
<reference evidence="2 3" key="1">
    <citation type="submission" date="2017-03" db="EMBL/GenBank/DDBJ databases">
        <title>Genomes of endolithic fungi from Antarctica.</title>
        <authorList>
            <person name="Coleine C."/>
            <person name="Masonjones S."/>
            <person name="Stajich J.E."/>
        </authorList>
    </citation>
    <scope>NUCLEOTIDE SEQUENCE [LARGE SCALE GENOMIC DNA]</scope>
    <source>
        <strain evidence="2 3">CCFEE 5311</strain>
    </source>
</reference>
<feature type="region of interest" description="Disordered" evidence="1">
    <location>
        <begin position="112"/>
        <end position="196"/>
    </location>
</feature>
<evidence type="ECO:0000313" key="3">
    <source>
        <dbReference type="Proteomes" id="UP000310066"/>
    </source>
</evidence>
<dbReference type="EMBL" id="NAJP01000025">
    <property type="protein sequence ID" value="TKA42014.1"/>
    <property type="molecule type" value="Genomic_DNA"/>
</dbReference>
<dbReference type="OrthoDB" id="4505928at2759"/>
<gene>
    <name evidence="2" type="ORF">B0A54_06695</name>
</gene>
<name>A0A4U0V0K2_9PEZI</name>
<dbReference type="AlphaFoldDB" id="A0A4U0V0K2"/>
<evidence type="ECO:0000313" key="2">
    <source>
        <dbReference type="EMBL" id="TKA42014.1"/>
    </source>
</evidence>
<comment type="caution">
    <text evidence="2">The sequence shown here is derived from an EMBL/GenBank/DDBJ whole genome shotgun (WGS) entry which is preliminary data.</text>
</comment>
<evidence type="ECO:0008006" key="4">
    <source>
        <dbReference type="Google" id="ProtNLM"/>
    </source>
</evidence>
<organism evidence="2 3">
    <name type="scientific">Friedmanniomyces endolithicus</name>
    <dbReference type="NCBI Taxonomy" id="329885"/>
    <lineage>
        <taxon>Eukaryota</taxon>
        <taxon>Fungi</taxon>
        <taxon>Dikarya</taxon>
        <taxon>Ascomycota</taxon>
        <taxon>Pezizomycotina</taxon>
        <taxon>Dothideomycetes</taxon>
        <taxon>Dothideomycetidae</taxon>
        <taxon>Mycosphaerellales</taxon>
        <taxon>Teratosphaeriaceae</taxon>
        <taxon>Friedmanniomyces</taxon>
    </lineage>
</organism>
<protein>
    <recommendedName>
        <fullName evidence="4">BZIP domain-containing protein</fullName>
    </recommendedName>
</protein>
<sequence>MSDGTGDDNHKRTANLARIRDNQRRSRQRRKEYLSELEVKYRSCEQIGAEASAEIQSAARRVLEENKRLRQLLKQQGLSDAEIDAFLSNRPENTQYPSPTSVALESLIGQRKACRPGGGCDSGSGSAGPEDMKPNLVALGSGSLPPLQRTSQPPLTPYTATHASPPSTLSSGMHTPNTLQHRAIAPPRPHAPPYTMQSLPDLPAIDHGMGFDDSFMWNDQYVPPHTAGPTDTSSCYVAAEAIRTIKPDAGYDLEVELGCSDGRECNVPNNQIFSIMDRYASGPAG</sequence>
<proteinExistence type="predicted"/>
<evidence type="ECO:0000256" key="1">
    <source>
        <dbReference type="SAM" id="MobiDB-lite"/>
    </source>
</evidence>
<dbReference type="PANTHER" id="PTHR42070:SF1">
    <property type="entry name" value="FILAMENT ASSOCIATED PROTEIN, PUTATIVE (AFU_ORTHOLOGUE AFUA_8G06630)-RELATED"/>
    <property type="match status" value="1"/>
</dbReference>
<dbReference type="PANTHER" id="PTHR42070">
    <property type="entry name" value="FILAMENT ASSOCIATED PROTEIN, PUTATIVE (AFU_ORTHOLOGUE AFUA_8G06630)-RELATED"/>
    <property type="match status" value="1"/>
</dbReference>
<dbReference type="STRING" id="329885.A0A4U0V0K2"/>